<feature type="region of interest" description="Disordered" evidence="1">
    <location>
        <begin position="179"/>
        <end position="273"/>
    </location>
</feature>
<dbReference type="EMBL" id="JADBGQ010000010">
    <property type="protein sequence ID" value="KAG5376705.1"/>
    <property type="molecule type" value="Genomic_DNA"/>
</dbReference>
<evidence type="ECO:0000313" key="3">
    <source>
        <dbReference type="Proteomes" id="UP000823674"/>
    </source>
</evidence>
<reference evidence="2 3" key="1">
    <citation type="submission" date="2021-03" db="EMBL/GenBank/DDBJ databases">
        <authorList>
            <person name="King G.J."/>
            <person name="Bancroft I."/>
            <person name="Baten A."/>
            <person name="Bloomfield J."/>
            <person name="Borpatragohain P."/>
            <person name="He Z."/>
            <person name="Irish N."/>
            <person name="Irwin J."/>
            <person name="Liu K."/>
            <person name="Mauleon R.P."/>
            <person name="Moore J."/>
            <person name="Morris R."/>
            <person name="Ostergaard L."/>
            <person name="Wang B."/>
            <person name="Wells R."/>
        </authorList>
    </citation>
    <scope>NUCLEOTIDE SEQUENCE [LARGE SCALE GENOMIC DNA]</scope>
    <source>
        <strain evidence="2">R-o-18</strain>
        <tissue evidence="2">Leaf</tissue>
    </source>
</reference>
<dbReference type="PANTHER" id="PTHR33621:SF10">
    <property type="entry name" value="ASPARTIC_GLUTAMIC ACID-RICH PROTEIN"/>
    <property type="match status" value="1"/>
</dbReference>
<evidence type="ECO:0000313" key="2">
    <source>
        <dbReference type="EMBL" id="KAG5376705.1"/>
    </source>
</evidence>
<keyword evidence="3" id="KW-1185">Reference proteome</keyword>
<gene>
    <name evidence="2" type="primary">A10p028750.1_BraROA</name>
    <name evidence="2" type="ORF">IGI04_041301</name>
</gene>
<evidence type="ECO:0000256" key="1">
    <source>
        <dbReference type="SAM" id="MobiDB-lite"/>
    </source>
</evidence>
<comment type="caution">
    <text evidence="2">The sequence shown here is derived from an EMBL/GenBank/DDBJ whole genome shotgun (WGS) entry which is preliminary data.</text>
</comment>
<proteinExistence type="predicted"/>
<protein>
    <recommendedName>
        <fullName evidence="4">Calmodulin-binding domain-containing protein</fullName>
    </recommendedName>
</protein>
<feature type="compositionally biased region" description="Basic and acidic residues" evidence="1">
    <location>
        <begin position="179"/>
        <end position="192"/>
    </location>
</feature>
<sequence length="311" mass="34150">MGFTVHGPQLNAKYNISNEAGVYLHVDGFEEYLNRSDSNVLQSPTSVAKLPPNTAVRTTRRKTSVKAEPQPSSSQLVNRSCRLASKKSLDGEMDQENVAQEAKTNNVKFEANVAKTPAAQSTRKDPGETSCSSKVLESKKGELVQSAYNTRRSARLLEKCMADLSLKITETLGKHEKIEETEQKVSVHEKNSAESSVTAPTSPPLPLEEAIQNQSQFPRPDKSASKKSAMKVDNVGTTNKENSMEMNIVNDSDNGESNDETKKKKKVETDEENLGDVSMRQLVKMVKELSIKSSNNRAALLILPGNNQIAE</sequence>
<dbReference type="Proteomes" id="UP000823674">
    <property type="component" value="Chromosome A10"/>
</dbReference>
<feature type="compositionally biased region" description="Polar residues" evidence="1">
    <location>
        <begin position="235"/>
        <end position="252"/>
    </location>
</feature>
<feature type="region of interest" description="Disordered" evidence="1">
    <location>
        <begin position="40"/>
        <end position="77"/>
    </location>
</feature>
<name>A0ABQ7KT98_BRACM</name>
<organism evidence="2 3">
    <name type="scientific">Brassica rapa subsp. trilocularis</name>
    <dbReference type="NCBI Taxonomy" id="1813537"/>
    <lineage>
        <taxon>Eukaryota</taxon>
        <taxon>Viridiplantae</taxon>
        <taxon>Streptophyta</taxon>
        <taxon>Embryophyta</taxon>
        <taxon>Tracheophyta</taxon>
        <taxon>Spermatophyta</taxon>
        <taxon>Magnoliopsida</taxon>
        <taxon>eudicotyledons</taxon>
        <taxon>Gunneridae</taxon>
        <taxon>Pentapetalae</taxon>
        <taxon>rosids</taxon>
        <taxon>malvids</taxon>
        <taxon>Brassicales</taxon>
        <taxon>Brassicaceae</taxon>
        <taxon>Brassiceae</taxon>
        <taxon>Brassica</taxon>
    </lineage>
</organism>
<accession>A0ABQ7KT98</accession>
<dbReference type="PANTHER" id="PTHR33621">
    <property type="entry name" value="ASPARTIC/GLUTAMIC ACID-RICH PROTEIN"/>
    <property type="match status" value="1"/>
</dbReference>
<evidence type="ECO:0008006" key="4">
    <source>
        <dbReference type="Google" id="ProtNLM"/>
    </source>
</evidence>